<keyword evidence="2" id="KW-0413">Isomerase</keyword>
<proteinExistence type="inferred from homology"/>
<dbReference type="PANTHER" id="PTHR43709:SF2">
    <property type="entry name" value="DUF453 DOMAIN PROTEIN (AFU_ORTHOLOGUE AFUA_6G00360)"/>
    <property type="match status" value="1"/>
</dbReference>
<keyword evidence="5" id="KW-1185">Reference proteome</keyword>
<gene>
    <name evidence="4" type="ORF">VE01_08915</name>
</gene>
<name>A0A1B8GAL8_9PEZI</name>
<evidence type="ECO:0008006" key="6">
    <source>
        <dbReference type="Google" id="ProtNLM"/>
    </source>
</evidence>
<evidence type="ECO:0000313" key="5">
    <source>
        <dbReference type="Proteomes" id="UP000091956"/>
    </source>
</evidence>
<dbReference type="STRING" id="342668.A0A1B8GAL8"/>
<evidence type="ECO:0000256" key="3">
    <source>
        <dbReference type="SAM" id="MobiDB-lite"/>
    </source>
</evidence>
<comment type="similarity">
    <text evidence="1">Belongs to the PrpF family.</text>
</comment>
<dbReference type="SUPFAM" id="SSF54506">
    <property type="entry name" value="Diaminopimelate epimerase-like"/>
    <property type="match status" value="2"/>
</dbReference>
<accession>A0A1B8GAL8</accession>
<feature type="region of interest" description="Disordered" evidence="3">
    <location>
        <begin position="32"/>
        <end position="51"/>
    </location>
</feature>
<dbReference type="GeneID" id="28842301"/>
<organism evidence="4 5">
    <name type="scientific">Pseudogymnoascus verrucosus</name>
    <dbReference type="NCBI Taxonomy" id="342668"/>
    <lineage>
        <taxon>Eukaryota</taxon>
        <taxon>Fungi</taxon>
        <taxon>Dikarya</taxon>
        <taxon>Ascomycota</taxon>
        <taxon>Pezizomycotina</taxon>
        <taxon>Leotiomycetes</taxon>
        <taxon>Thelebolales</taxon>
        <taxon>Thelebolaceae</taxon>
        <taxon>Pseudogymnoascus</taxon>
    </lineage>
</organism>
<dbReference type="GO" id="GO:0016853">
    <property type="term" value="F:isomerase activity"/>
    <property type="evidence" value="ECO:0007669"/>
    <property type="project" value="UniProtKB-KW"/>
</dbReference>
<dbReference type="Pfam" id="PF04303">
    <property type="entry name" value="PrpF"/>
    <property type="match status" value="1"/>
</dbReference>
<dbReference type="RefSeq" id="XP_018126628.2">
    <property type="nucleotide sequence ID" value="XM_018278333.2"/>
</dbReference>
<dbReference type="Proteomes" id="UP000091956">
    <property type="component" value="Unassembled WGS sequence"/>
</dbReference>
<reference evidence="5" key="2">
    <citation type="journal article" date="2018" name="Nat. Commun.">
        <title>Extreme sensitivity to ultraviolet light in the fungal pathogen causing white-nose syndrome of bats.</title>
        <authorList>
            <person name="Palmer J.M."/>
            <person name="Drees K.P."/>
            <person name="Foster J.T."/>
            <person name="Lindner D.L."/>
        </authorList>
    </citation>
    <scope>NUCLEOTIDE SEQUENCE [LARGE SCALE GENOMIC DNA]</scope>
    <source>
        <strain evidence="5">UAMH 10579</strain>
    </source>
</reference>
<sequence length="478" mass="49652">MPTTMALASSSNMCRGVTMASPRHFKLRGSGWRSLTQGHSAPLPHAEGKAPSACSTRCQFSKREYEFSKPSLSVIPSRQSPIKPPPRIGTPTTHARRVYSTTTTTPTAVKPQRPLPASYYRGGTSRAPIIHLSSLPPTRSSWPPLFRTILGSPDPFGRQLNGLGGGISSLSKLCVVGPSEREGVDVEFTFVQMGIRDGVVDYRGSCGNMTAGVAAFAVDEGLVGLPTSGEGEGEATVRIYNTNTDKLIEATVPLIAGEAAAMGDFAISGVPGTGACIKLAFLDPAGSVTGKLLPTGSGTDVFDGVEVTCIDASNPCVFIAAESMGVPGTISPAEMSSHPDLLRRLESIRCQAAVKMGMCSTVEETPAGVPKIALVSPPPPSPTAAGEEDSGVDIVVRAVSTGDPHGAVPISVGVSVAAAAGVEGSVVQRVMGERGGEGCVVAHPSGRMVVDAKFVGGRLERAVVFRTARRIMRGWVYV</sequence>
<dbReference type="EMBL" id="KV460260">
    <property type="protein sequence ID" value="OBT92895.2"/>
    <property type="molecule type" value="Genomic_DNA"/>
</dbReference>
<evidence type="ECO:0000313" key="4">
    <source>
        <dbReference type="EMBL" id="OBT92895.2"/>
    </source>
</evidence>
<evidence type="ECO:0000256" key="1">
    <source>
        <dbReference type="ARBA" id="ARBA00007673"/>
    </source>
</evidence>
<protein>
    <recommendedName>
        <fullName evidence="6">3-methylitaconate isomerase</fullName>
    </recommendedName>
</protein>
<reference evidence="4 5" key="1">
    <citation type="submission" date="2016-03" db="EMBL/GenBank/DDBJ databases">
        <title>Comparative genomics of Pseudogymnoascus destructans, the fungus causing white-nose syndrome of bats.</title>
        <authorList>
            <person name="Palmer J.M."/>
            <person name="Drees K.P."/>
            <person name="Foster J.T."/>
            <person name="Lindner D.L."/>
        </authorList>
    </citation>
    <scope>NUCLEOTIDE SEQUENCE [LARGE SCALE GENOMIC DNA]</scope>
    <source>
        <strain evidence="4 5">UAMH 10579</strain>
    </source>
</reference>
<dbReference type="Gene3D" id="3.10.310.10">
    <property type="entry name" value="Diaminopimelate Epimerase, Chain A, domain 1"/>
    <property type="match status" value="2"/>
</dbReference>
<dbReference type="PANTHER" id="PTHR43709">
    <property type="entry name" value="ACONITATE ISOMERASE-RELATED"/>
    <property type="match status" value="1"/>
</dbReference>
<feature type="compositionally biased region" description="Polar residues" evidence="3">
    <location>
        <begin position="71"/>
        <end position="80"/>
    </location>
</feature>
<dbReference type="AlphaFoldDB" id="A0A1B8GAL8"/>
<dbReference type="InterPro" id="IPR007400">
    <property type="entry name" value="PrpF-like"/>
</dbReference>
<feature type="region of interest" description="Disordered" evidence="3">
    <location>
        <begin position="71"/>
        <end position="93"/>
    </location>
</feature>
<evidence type="ECO:0000256" key="2">
    <source>
        <dbReference type="ARBA" id="ARBA00023235"/>
    </source>
</evidence>